<evidence type="ECO:0000313" key="3">
    <source>
        <dbReference type="Proteomes" id="UP000054270"/>
    </source>
</evidence>
<keyword evidence="3" id="KW-1185">Reference proteome</keyword>
<keyword evidence="1" id="KW-1133">Transmembrane helix</keyword>
<keyword evidence="1" id="KW-0812">Transmembrane</keyword>
<reference evidence="3" key="1">
    <citation type="submission" date="2014-04" db="EMBL/GenBank/DDBJ databases">
        <title>Evolutionary Origins and Diversification of the Mycorrhizal Mutualists.</title>
        <authorList>
            <consortium name="DOE Joint Genome Institute"/>
            <consortium name="Mycorrhizal Genomics Consortium"/>
            <person name="Kohler A."/>
            <person name="Kuo A."/>
            <person name="Nagy L.G."/>
            <person name="Floudas D."/>
            <person name="Copeland A."/>
            <person name="Barry K.W."/>
            <person name="Cichocki N."/>
            <person name="Veneault-Fourrey C."/>
            <person name="LaButti K."/>
            <person name="Lindquist E.A."/>
            <person name="Lipzen A."/>
            <person name="Lundell T."/>
            <person name="Morin E."/>
            <person name="Murat C."/>
            <person name="Riley R."/>
            <person name="Ohm R."/>
            <person name="Sun H."/>
            <person name="Tunlid A."/>
            <person name="Henrissat B."/>
            <person name="Grigoriev I.V."/>
            <person name="Hibbett D.S."/>
            <person name="Martin F."/>
        </authorList>
    </citation>
    <scope>NUCLEOTIDE SEQUENCE [LARGE SCALE GENOMIC DNA]</scope>
    <source>
        <strain evidence="3">FD-334 SS-4</strain>
    </source>
</reference>
<sequence>MDITVIVDDNDLNIHRSAPSIAPHILPALYPSPQPTSSSEGQTMHRLPAPVPIIAGLHTGGFAVVFIIAWAAATLWRRRRWRQTQLLGTVHPFSSDPTRLFGQLSSFQEVTMIDTKGRRRLLPPVEGPAHGMIPPSKLTLYRHPALNSLTRTVRTVRTMGTREEDSRLQMMGEPQMNVIRVLPPAYTVV</sequence>
<gene>
    <name evidence="2" type="ORF">HYPSUDRAFT_72442</name>
</gene>
<evidence type="ECO:0000313" key="2">
    <source>
        <dbReference type="EMBL" id="KJA14714.1"/>
    </source>
</evidence>
<evidence type="ECO:0000256" key="1">
    <source>
        <dbReference type="SAM" id="Phobius"/>
    </source>
</evidence>
<proteinExistence type="predicted"/>
<dbReference type="AlphaFoldDB" id="A0A0D2N6J6"/>
<protein>
    <submittedName>
        <fullName evidence="2">Uncharacterized protein</fullName>
    </submittedName>
</protein>
<dbReference type="Proteomes" id="UP000054270">
    <property type="component" value="Unassembled WGS sequence"/>
</dbReference>
<feature type="transmembrane region" description="Helical" evidence="1">
    <location>
        <begin position="53"/>
        <end position="76"/>
    </location>
</feature>
<dbReference type="EMBL" id="KN817668">
    <property type="protein sequence ID" value="KJA14714.1"/>
    <property type="molecule type" value="Genomic_DNA"/>
</dbReference>
<organism evidence="2 3">
    <name type="scientific">Hypholoma sublateritium (strain FD-334 SS-4)</name>
    <dbReference type="NCBI Taxonomy" id="945553"/>
    <lineage>
        <taxon>Eukaryota</taxon>
        <taxon>Fungi</taxon>
        <taxon>Dikarya</taxon>
        <taxon>Basidiomycota</taxon>
        <taxon>Agaricomycotina</taxon>
        <taxon>Agaricomycetes</taxon>
        <taxon>Agaricomycetidae</taxon>
        <taxon>Agaricales</taxon>
        <taxon>Agaricineae</taxon>
        <taxon>Strophariaceae</taxon>
        <taxon>Hypholoma</taxon>
    </lineage>
</organism>
<keyword evidence="1" id="KW-0472">Membrane</keyword>
<name>A0A0D2N6J6_HYPSF</name>
<accession>A0A0D2N6J6</accession>